<dbReference type="NCBIfam" id="TIGR00254">
    <property type="entry name" value="GGDEF"/>
    <property type="match status" value="1"/>
</dbReference>
<keyword evidence="4" id="KW-0472">Membrane</keyword>
<feature type="transmembrane region" description="Helical" evidence="4">
    <location>
        <begin position="265"/>
        <end position="288"/>
    </location>
</feature>
<evidence type="ECO:0000256" key="2">
    <source>
        <dbReference type="ARBA" id="ARBA00012528"/>
    </source>
</evidence>
<dbReference type="RefSeq" id="WP_062476736.1">
    <property type="nucleotide sequence ID" value="NZ_CP013650.1"/>
</dbReference>
<evidence type="ECO:0000259" key="5">
    <source>
        <dbReference type="PROSITE" id="PS50887"/>
    </source>
</evidence>
<keyword evidence="4" id="KW-0812">Transmembrane</keyword>
<dbReference type="PANTHER" id="PTHR45138">
    <property type="entry name" value="REGULATORY COMPONENTS OF SENSORY TRANSDUCTION SYSTEM"/>
    <property type="match status" value="1"/>
</dbReference>
<dbReference type="STRING" id="1526571.AT746_03975"/>
<dbReference type="InterPro" id="IPR043128">
    <property type="entry name" value="Rev_trsase/Diguanyl_cyclase"/>
</dbReference>
<dbReference type="KEGG" id="lal:AT746_03975"/>
<organism evidence="6 7">
    <name type="scientific">Lacimicrobium alkaliphilum</name>
    <dbReference type="NCBI Taxonomy" id="1526571"/>
    <lineage>
        <taxon>Bacteria</taxon>
        <taxon>Pseudomonadati</taxon>
        <taxon>Pseudomonadota</taxon>
        <taxon>Gammaproteobacteria</taxon>
        <taxon>Alteromonadales</taxon>
        <taxon>Alteromonadaceae</taxon>
        <taxon>Lacimicrobium</taxon>
    </lineage>
</organism>
<dbReference type="EC" id="2.7.7.65" evidence="2"/>
<dbReference type="PROSITE" id="PS50887">
    <property type="entry name" value="GGDEF"/>
    <property type="match status" value="1"/>
</dbReference>
<dbReference type="InterPro" id="IPR000160">
    <property type="entry name" value="GGDEF_dom"/>
</dbReference>
<evidence type="ECO:0000313" key="6">
    <source>
        <dbReference type="EMBL" id="ALS97512.1"/>
    </source>
</evidence>
<proteinExistence type="predicted"/>
<dbReference type="PANTHER" id="PTHR45138:SF9">
    <property type="entry name" value="DIGUANYLATE CYCLASE DGCM-RELATED"/>
    <property type="match status" value="1"/>
</dbReference>
<dbReference type="SMART" id="SM00267">
    <property type="entry name" value="GGDEF"/>
    <property type="match status" value="1"/>
</dbReference>
<name>A0A0U3AX14_9ALTE</name>
<dbReference type="EMBL" id="CP013650">
    <property type="protein sequence ID" value="ALS97512.1"/>
    <property type="molecule type" value="Genomic_DNA"/>
</dbReference>
<dbReference type="CDD" id="cd01949">
    <property type="entry name" value="GGDEF"/>
    <property type="match status" value="1"/>
</dbReference>
<evidence type="ECO:0000256" key="1">
    <source>
        <dbReference type="ARBA" id="ARBA00001946"/>
    </source>
</evidence>
<dbReference type="FunFam" id="3.30.70.270:FF:000001">
    <property type="entry name" value="Diguanylate cyclase domain protein"/>
    <property type="match status" value="1"/>
</dbReference>
<evidence type="ECO:0000256" key="3">
    <source>
        <dbReference type="ARBA" id="ARBA00034247"/>
    </source>
</evidence>
<keyword evidence="4" id="KW-1133">Transmembrane helix</keyword>
<dbReference type="GO" id="GO:1902201">
    <property type="term" value="P:negative regulation of bacterial-type flagellum-dependent cell motility"/>
    <property type="evidence" value="ECO:0007669"/>
    <property type="project" value="TreeGrafter"/>
</dbReference>
<dbReference type="Pfam" id="PF05228">
    <property type="entry name" value="CHASE4"/>
    <property type="match status" value="1"/>
</dbReference>
<dbReference type="OrthoDB" id="9812260at2"/>
<keyword evidence="7" id="KW-1185">Reference proteome</keyword>
<dbReference type="AlphaFoldDB" id="A0A0U3AX14"/>
<accession>A0A0U3AX14</accession>
<dbReference type="Proteomes" id="UP000068447">
    <property type="component" value="Chromosome"/>
</dbReference>
<dbReference type="InterPro" id="IPR007892">
    <property type="entry name" value="CHASE4"/>
</dbReference>
<feature type="transmembrane region" description="Helical" evidence="4">
    <location>
        <begin position="7"/>
        <end position="29"/>
    </location>
</feature>
<dbReference type="SUPFAM" id="SSF55073">
    <property type="entry name" value="Nucleotide cyclase"/>
    <property type="match status" value="1"/>
</dbReference>
<comment type="cofactor">
    <cofactor evidence="1">
        <name>Mg(2+)</name>
        <dbReference type="ChEBI" id="CHEBI:18420"/>
    </cofactor>
</comment>
<comment type="catalytic activity">
    <reaction evidence="3">
        <text>2 GTP = 3',3'-c-di-GMP + 2 diphosphate</text>
        <dbReference type="Rhea" id="RHEA:24898"/>
        <dbReference type="ChEBI" id="CHEBI:33019"/>
        <dbReference type="ChEBI" id="CHEBI:37565"/>
        <dbReference type="ChEBI" id="CHEBI:58805"/>
        <dbReference type="EC" id="2.7.7.65"/>
    </reaction>
</comment>
<dbReference type="GO" id="GO:0043709">
    <property type="term" value="P:cell adhesion involved in single-species biofilm formation"/>
    <property type="evidence" value="ECO:0007669"/>
    <property type="project" value="TreeGrafter"/>
</dbReference>
<dbReference type="InterPro" id="IPR029787">
    <property type="entry name" value="Nucleotide_cyclase"/>
</dbReference>
<sequence>MYSIRRYFLYFFLFYSLILVLVFLGYRVLIEYPQDLATIEEHQKRELGSLSKGLSLSLNNLQAVVTDWAHWTDTHEYVQSPQDHQQYIQDNILSSTFETFDLIAIVYFNRDFEEVFAQGYSQQDETLIPAHQVLDFPLGNVFRSRIDPGQPWEGNGWMATNEGPAAFALQYITDSNEQEPPSGYLMFVQAITNSQIENLQAITRLQLEFKPTSLNDPETFGVVSLMTPELVEGFQLQRKRLLDDFTGTPIMLVTITHDPLTMPKLIGWSEILILLLLLVVPAALMLSIDRTLIRPLWRNTRLIRTMVDKGELQELPQQLPVLELEQMRKAFNNSVQLVHSQQKKLQALSMTDGLTGIANRRAFDEGALSAWHKALRQGEPILLAILDLDYFKSFNDTLGHPAGDEALKCIGSTLTQFCRRSSELCARIGGEEFAVVITGEDKASAEQRIQSLRQSVEALAIHHPGSDIAEVLTCSIGALYIQQPGADYRNLALSELLTLVDKELYRAKQQGRNRVSFQCYSLPHPCD</sequence>
<dbReference type="InterPro" id="IPR050469">
    <property type="entry name" value="Diguanylate_Cyclase"/>
</dbReference>
<dbReference type="Pfam" id="PF00990">
    <property type="entry name" value="GGDEF"/>
    <property type="match status" value="1"/>
</dbReference>
<protein>
    <recommendedName>
        <fullName evidence="2">diguanylate cyclase</fullName>
        <ecNumber evidence="2">2.7.7.65</ecNumber>
    </recommendedName>
</protein>
<evidence type="ECO:0000313" key="7">
    <source>
        <dbReference type="Proteomes" id="UP000068447"/>
    </source>
</evidence>
<dbReference type="GO" id="GO:0005886">
    <property type="term" value="C:plasma membrane"/>
    <property type="evidence" value="ECO:0007669"/>
    <property type="project" value="TreeGrafter"/>
</dbReference>
<dbReference type="GO" id="GO:0052621">
    <property type="term" value="F:diguanylate cyclase activity"/>
    <property type="evidence" value="ECO:0007669"/>
    <property type="project" value="UniProtKB-EC"/>
</dbReference>
<reference evidence="6 7" key="1">
    <citation type="submission" date="2015-12" db="EMBL/GenBank/DDBJ databases">
        <title>Complete genome of Lacimicrobium alkaliphilum KCTC 32984.</title>
        <authorList>
            <person name="Kim S.-G."/>
            <person name="Lee Y.-J."/>
        </authorList>
    </citation>
    <scope>NUCLEOTIDE SEQUENCE [LARGE SCALE GENOMIC DNA]</scope>
    <source>
        <strain evidence="6 7">YelD216</strain>
    </source>
</reference>
<evidence type="ECO:0000256" key="4">
    <source>
        <dbReference type="SAM" id="Phobius"/>
    </source>
</evidence>
<feature type="domain" description="GGDEF" evidence="5">
    <location>
        <begin position="379"/>
        <end position="520"/>
    </location>
</feature>
<dbReference type="Gene3D" id="3.30.70.270">
    <property type="match status" value="1"/>
</dbReference>
<gene>
    <name evidence="6" type="ORF">AT746_03975</name>
</gene>